<evidence type="ECO:0000256" key="2">
    <source>
        <dbReference type="ARBA" id="ARBA00004953"/>
    </source>
</evidence>
<dbReference type="GO" id="GO:0048472">
    <property type="term" value="F:threonine-phosphate decarboxylase activity"/>
    <property type="evidence" value="ECO:0007669"/>
    <property type="project" value="InterPro"/>
</dbReference>
<keyword evidence="11" id="KW-1185">Reference proteome</keyword>
<dbReference type="KEGG" id="dmp:FAK_20880"/>
<comment type="pathway">
    <text evidence="2 9">Cofactor biosynthesis; adenosylcobalamin biosynthesis.</text>
</comment>
<evidence type="ECO:0000256" key="3">
    <source>
        <dbReference type="ARBA" id="ARBA00006263"/>
    </source>
</evidence>
<name>A0AAU9EER8_9BACT</name>
<dbReference type="NCBIfam" id="TIGR00380">
    <property type="entry name" value="cobal_cbiB"/>
    <property type="match status" value="1"/>
</dbReference>
<dbReference type="GO" id="GO:0009236">
    <property type="term" value="P:cobalamin biosynthetic process"/>
    <property type="evidence" value="ECO:0007669"/>
    <property type="project" value="UniProtKB-UniRule"/>
</dbReference>
<dbReference type="GO" id="GO:0005886">
    <property type="term" value="C:plasma membrane"/>
    <property type="evidence" value="ECO:0007669"/>
    <property type="project" value="UniProtKB-SubCell"/>
</dbReference>
<dbReference type="PANTHER" id="PTHR34308:SF1">
    <property type="entry name" value="COBALAMIN BIOSYNTHESIS PROTEIN CBIB"/>
    <property type="match status" value="1"/>
</dbReference>
<evidence type="ECO:0000256" key="9">
    <source>
        <dbReference type="HAMAP-Rule" id="MF_00024"/>
    </source>
</evidence>
<sequence length="319" mass="34326">MGPAWIIALAMIFDAEIGDPPAWPHLVRYMGLAISRLEGVLRSPASTPFGLRLAGVALVLLVVGGFSFTTWLALYLLEAITPLLAWLMALVMCWQCLSAGQLWREANVVLRALERDLGEARNRLSMIVGRETRNLDEQGVRRAVVETVAENFNDGVVAPLFYMALLGPVGAVAYKAVNTLDSMVGYRDERYLHLGWAAARLDDLAGWLPARLSALLLAAAAPLLGLGASEAWRIARRDHAAHKSPNSAWPEAAMAGALGVRLGGPNHYHGVLVDKPWINPGGGPTGEAQARQCVQLMQLASVLAAGGAVFLAWGLGWWL</sequence>
<protein>
    <recommendedName>
        <fullName evidence="9">Cobalamin biosynthesis protein CobD</fullName>
    </recommendedName>
</protein>
<keyword evidence="5 9" id="KW-0169">Cobalamin biosynthesis</keyword>
<proteinExistence type="inferred from homology"/>
<dbReference type="Proteomes" id="UP001366166">
    <property type="component" value="Chromosome"/>
</dbReference>
<comment type="caution">
    <text evidence="9">Lacks conserved residue(s) required for the propagation of feature annotation.</text>
</comment>
<organism evidence="10 11">
    <name type="scientific">Desulfoferula mesophila</name>
    <dbReference type="NCBI Taxonomy" id="3058419"/>
    <lineage>
        <taxon>Bacteria</taxon>
        <taxon>Pseudomonadati</taxon>
        <taxon>Thermodesulfobacteriota</taxon>
        <taxon>Desulfarculia</taxon>
        <taxon>Desulfarculales</taxon>
        <taxon>Desulfarculaceae</taxon>
        <taxon>Desulfoferula</taxon>
    </lineage>
</organism>
<evidence type="ECO:0000256" key="4">
    <source>
        <dbReference type="ARBA" id="ARBA00022475"/>
    </source>
</evidence>
<comment type="similarity">
    <text evidence="3 9">Belongs to the CobD/CbiB family.</text>
</comment>
<evidence type="ECO:0000256" key="6">
    <source>
        <dbReference type="ARBA" id="ARBA00022692"/>
    </source>
</evidence>
<comment type="function">
    <text evidence="9">Converts cobyric acid to cobinamide by the addition of aminopropanol on the F carboxylic group.</text>
</comment>
<keyword evidence="8 9" id="KW-0472">Membrane</keyword>
<evidence type="ECO:0000313" key="11">
    <source>
        <dbReference type="Proteomes" id="UP001366166"/>
    </source>
</evidence>
<keyword evidence="7 9" id="KW-1133">Transmembrane helix</keyword>
<keyword evidence="4 9" id="KW-1003">Cell membrane</keyword>
<dbReference type="Pfam" id="PF03186">
    <property type="entry name" value="CobD_Cbib"/>
    <property type="match status" value="1"/>
</dbReference>
<evidence type="ECO:0000256" key="8">
    <source>
        <dbReference type="ARBA" id="ARBA00023136"/>
    </source>
</evidence>
<dbReference type="GO" id="GO:0015420">
    <property type="term" value="F:ABC-type vitamin B12 transporter activity"/>
    <property type="evidence" value="ECO:0007669"/>
    <property type="project" value="UniProtKB-UniRule"/>
</dbReference>
<dbReference type="EMBL" id="AP028679">
    <property type="protein sequence ID" value="BEQ15022.1"/>
    <property type="molecule type" value="Genomic_DNA"/>
</dbReference>
<feature type="transmembrane region" description="Helical" evidence="9">
    <location>
        <begin position="156"/>
        <end position="177"/>
    </location>
</feature>
<dbReference type="RefSeq" id="WP_338598844.1">
    <property type="nucleotide sequence ID" value="NZ_AP028679.1"/>
</dbReference>
<evidence type="ECO:0000313" key="10">
    <source>
        <dbReference type="EMBL" id="BEQ15022.1"/>
    </source>
</evidence>
<dbReference type="InterPro" id="IPR004485">
    <property type="entry name" value="Cobalamin_biosynth_CobD/CbiB"/>
</dbReference>
<reference evidence="11" key="1">
    <citation type="journal article" date="2023" name="Arch. Microbiol.">
        <title>Desulfoferula mesophilus gen. nov. sp. nov., a mesophilic sulfate-reducing bacterium isolated from a brackish lake sediment.</title>
        <authorList>
            <person name="Watanabe T."/>
            <person name="Yabe T."/>
            <person name="Tsuji J.M."/>
            <person name="Fukui M."/>
        </authorList>
    </citation>
    <scope>NUCLEOTIDE SEQUENCE [LARGE SCALE GENOMIC DNA]</scope>
    <source>
        <strain evidence="11">12FAK</strain>
    </source>
</reference>
<dbReference type="PANTHER" id="PTHR34308">
    <property type="entry name" value="COBALAMIN BIOSYNTHESIS PROTEIN CBIB"/>
    <property type="match status" value="1"/>
</dbReference>
<keyword evidence="6 9" id="KW-0812">Transmembrane</keyword>
<accession>A0AAU9EER8</accession>
<evidence type="ECO:0000256" key="7">
    <source>
        <dbReference type="ARBA" id="ARBA00022989"/>
    </source>
</evidence>
<feature type="transmembrane region" description="Helical" evidence="9">
    <location>
        <begin position="83"/>
        <end position="103"/>
    </location>
</feature>
<feature type="transmembrane region" description="Helical" evidence="9">
    <location>
        <begin position="53"/>
        <end position="76"/>
    </location>
</feature>
<comment type="subcellular location">
    <subcellularLocation>
        <location evidence="1 9">Cell membrane</location>
        <topology evidence="1 9">Multi-pass membrane protein</topology>
    </subcellularLocation>
</comment>
<evidence type="ECO:0000256" key="1">
    <source>
        <dbReference type="ARBA" id="ARBA00004651"/>
    </source>
</evidence>
<evidence type="ECO:0000256" key="5">
    <source>
        <dbReference type="ARBA" id="ARBA00022573"/>
    </source>
</evidence>
<gene>
    <name evidence="9 10" type="primary">cobD</name>
    <name evidence="10" type="ORF">FAK_20880</name>
</gene>
<dbReference type="HAMAP" id="MF_00024">
    <property type="entry name" value="CobD_CbiB"/>
    <property type="match status" value="1"/>
</dbReference>
<feature type="transmembrane region" description="Helical" evidence="9">
    <location>
        <begin position="299"/>
        <end position="318"/>
    </location>
</feature>
<dbReference type="AlphaFoldDB" id="A0AAU9EER8"/>